<proteinExistence type="inferred from homology"/>
<evidence type="ECO:0000256" key="6">
    <source>
        <dbReference type="ARBA" id="ARBA00023242"/>
    </source>
</evidence>
<feature type="region of interest" description="Disordered" evidence="7">
    <location>
        <begin position="278"/>
        <end position="428"/>
    </location>
</feature>
<dbReference type="OrthoDB" id="6123at2759"/>
<name>A0A8J2TA37_ZYGB2</name>
<evidence type="ECO:0000256" key="1">
    <source>
        <dbReference type="ARBA" id="ARBA00004123"/>
    </source>
</evidence>
<feature type="compositionally biased region" description="Basic and acidic residues" evidence="7">
    <location>
        <begin position="396"/>
        <end position="428"/>
    </location>
</feature>
<keyword evidence="4" id="KW-0963">Cytoplasm</keyword>
<dbReference type="Pfam" id="PF03941">
    <property type="entry name" value="INCENP_ARK-bind"/>
    <property type="match status" value="1"/>
</dbReference>
<feature type="compositionally biased region" description="Basic and acidic residues" evidence="7">
    <location>
        <begin position="372"/>
        <end position="388"/>
    </location>
</feature>
<sequence length="549" mass="61489">MDWAVQAARKKTQRVPGSSRSIIESLNLFNNALTEGDLEVNKVLNETQGWLRDVQATRNVQLSPEKTVKIGEKEQVQIEEKTPERATALPSATPKSLAEEPTKETEEPLGELEEPRRDTTEVRWDKFKDRSTRRSNMFIPLPSKDPLVVQPAAAPAVPQLPPASVQSSTALSSPATTASPATLSAAGQNLHRTTRKPATATTGASTAHKSNVFDRLSSKPTKSFENKVNRTARKGSSSSSIDVTGSPMRRPSPARKYGTPVDSSIQETLKSIFSTQTLNASRMQRDKKVAKKELPPSHLPRAVNHKVPSPRAPVASTISRIPVARSPIANSTSRRASSTPFVEKPAQQLLTQETKSKQHDRLTRFQLLPPVESEKDDLKKKLNKRLSEVVRTQQEQQRRRQEQQKRKSHLEEDFKRRTKLWSDSKDGTAPKMPLFHSSNALQQLDKNNTILHDLHTTDHRTIIGDPISGGSHDDYANQSLPYIHSDSENEEDLTLASWAKSPYLQRQLQLQQNWDPKKIFGPIPPLHIDQIFQNSRLSRLKPHQPAKKT</sequence>
<dbReference type="EMBL" id="HG316462">
    <property type="protein sequence ID" value="CDF91109.1"/>
    <property type="molecule type" value="Genomic_DNA"/>
</dbReference>
<evidence type="ECO:0000313" key="9">
    <source>
        <dbReference type="EMBL" id="CDF91109.1"/>
    </source>
</evidence>
<evidence type="ECO:0000256" key="7">
    <source>
        <dbReference type="SAM" id="MobiDB-lite"/>
    </source>
</evidence>
<keyword evidence="10" id="KW-1185">Reference proteome</keyword>
<dbReference type="GO" id="GO:0005634">
    <property type="term" value="C:nucleus"/>
    <property type="evidence" value="ECO:0007669"/>
    <property type="project" value="UniProtKB-SubCell"/>
</dbReference>
<comment type="subcellular location">
    <subcellularLocation>
        <location evidence="2">Cytoplasm</location>
        <location evidence="2">Cytoskeleton</location>
        <location evidence="2">Spindle</location>
    </subcellularLocation>
    <subcellularLocation>
        <location evidence="1">Nucleus</location>
    </subcellularLocation>
</comment>
<evidence type="ECO:0000313" key="10">
    <source>
        <dbReference type="Proteomes" id="UP000019375"/>
    </source>
</evidence>
<evidence type="ECO:0000259" key="8">
    <source>
        <dbReference type="Pfam" id="PF03941"/>
    </source>
</evidence>
<keyword evidence="5" id="KW-0206">Cytoskeleton</keyword>
<feature type="compositionally biased region" description="Basic and acidic residues" evidence="7">
    <location>
        <begin position="283"/>
        <end position="295"/>
    </location>
</feature>
<feature type="domain" description="Inner centromere protein ARK-binding" evidence="8">
    <location>
        <begin position="483"/>
        <end position="532"/>
    </location>
</feature>
<dbReference type="AlphaFoldDB" id="A0A8J2TA37"/>
<accession>A0A8J2TA37</accession>
<evidence type="ECO:0000256" key="2">
    <source>
        <dbReference type="ARBA" id="ARBA00004186"/>
    </source>
</evidence>
<feature type="region of interest" description="Disordered" evidence="7">
    <location>
        <begin position="75"/>
        <end position="121"/>
    </location>
</feature>
<gene>
    <name evidence="9" type="ORF">BN860_04984g</name>
</gene>
<evidence type="ECO:0000256" key="3">
    <source>
        <dbReference type="ARBA" id="ARBA00010042"/>
    </source>
</evidence>
<protein>
    <submittedName>
        <fullName evidence="9">ZYBA0S09-04984g1_1</fullName>
    </submittedName>
</protein>
<reference evidence="10" key="1">
    <citation type="journal article" date="2013" name="Genome Announc.">
        <title>Genome sequence of the food spoilage yeast Zygosaccharomyces bailii CLIB 213(T).</title>
        <authorList>
            <person name="Galeote V."/>
            <person name="Bigey F."/>
            <person name="Devillers H."/>
            <person name="Neuveglise C."/>
            <person name="Dequin S."/>
        </authorList>
    </citation>
    <scope>NUCLEOTIDE SEQUENCE [LARGE SCALE GENOMIC DNA]</scope>
    <source>
        <strain evidence="10">CLIB 213 / ATCC 58445 / CBS 680 / CCRC 21525 / NBRC 1098 / NCYC 1416 / NRRL Y-2227</strain>
    </source>
</reference>
<feature type="compositionally biased region" description="Polar residues" evidence="7">
    <location>
        <begin position="199"/>
        <end position="209"/>
    </location>
</feature>
<evidence type="ECO:0000256" key="4">
    <source>
        <dbReference type="ARBA" id="ARBA00022490"/>
    </source>
</evidence>
<evidence type="ECO:0000256" key="5">
    <source>
        <dbReference type="ARBA" id="ARBA00023212"/>
    </source>
</evidence>
<keyword evidence="6" id="KW-0539">Nucleus</keyword>
<dbReference type="InterPro" id="IPR005635">
    <property type="entry name" value="Inner_centromere_prot_ARK-bd"/>
</dbReference>
<comment type="similarity">
    <text evidence="3">Belongs to the INCENP family.</text>
</comment>
<organism evidence="9 10">
    <name type="scientific">Zygosaccharomyces bailii (strain CLIB 213 / ATCC 58445 / CBS 680 / BCRC 21525 / NBRC 1098 / NCYC 1416 / NRRL Y-2227)</name>
    <dbReference type="NCBI Taxonomy" id="1333698"/>
    <lineage>
        <taxon>Eukaryota</taxon>
        <taxon>Fungi</taxon>
        <taxon>Dikarya</taxon>
        <taxon>Ascomycota</taxon>
        <taxon>Saccharomycotina</taxon>
        <taxon>Saccharomycetes</taxon>
        <taxon>Saccharomycetales</taxon>
        <taxon>Saccharomycetaceae</taxon>
        <taxon>Zygosaccharomyces</taxon>
    </lineage>
</organism>
<feature type="region of interest" description="Disordered" evidence="7">
    <location>
        <begin position="158"/>
        <end position="261"/>
    </location>
</feature>
<dbReference type="GO" id="GO:0005819">
    <property type="term" value="C:spindle"/>
    <property type="evidence" value="ECO:0007669"/>
    <property type="project" value="UniProtKB-SubCell"/>
</dbReference>
<dbReference type="Proteomes" id="UP000019375">
    <property type="component" value="Unassembled WGS sequence"/>
</dbReference>
<feature type="compositionally biased region" description="Basic and acidic residues" evidence="7">
    <location>
        <begin position="354"/>
        <end position="363"/>
    </location>
</feature>
<feature type="compositionally biased region" description="Polar residues" evidence="7">
    <location>
        <begin position="328"/>
        <end position="340"/>
    </location>
</feature>
<feature type="compositionally biased region" description="Low complexity" evidence="7">
    <location>
        <begin position="167"/>
        <end position="186"/>
    </location>
</feature>
<feature type="compositionally biased region" description="Basic and acidic residues" evidence="7">
    <location>
        <begin position="97"/>
        <end position="106"/>
    </location>
</feature>
<feature type="compositionally biased region" description="Basic and acidic residues" evidence="7">
    <location>
        <begin position="75"/>
        <end position="84"/>
    </location>
</feature>